<dbReference type="EMBL" id="JAHJDP010000031">
    <property type="protein sequence ID" value="MBU2690389.1"/>
    <property type="molecule type" value="Genomic_DNA"/>
</dbReference>
<evidence type="ECO:0000313" key="1">
    <source>
        <dbReference type="EMBL" id="MBU2690389.1"/>
    </source>
</evidence>
<accession>A0A948RVD1</accession>
<dbReference type="Proteomes" id="UP000777784">
    <property type="component" value="Unassembled WGS sequence"/>
</dbReference>
<evidence type="ECO:0000313" key="2">
    <source>
        <dbReference type="Proteomes" id="UP000777784"/>
    </source>
</evidence>
<dbReference type="NCBIfam" id="NF033545">
    <property type="entry name" value="transpos_IS630"/>
    <property type="match status" value="1"/>
</dbReference>
<dbReference type="InterPro" id="IPR047655">
    <property type="entry name" value="Transpos_IS630-like"/>
</dbReference>
<proteinExistence type="predicted"/>
<dbReference type="InterPro" id="IPR009057">
    <property type="entry name" value="Homeodomain-like_sf"/>
</dbReference>
<feature type="non-terminal residue" evidence="1">
    <location>
        <position position="258"/>
    </location>
</feature>
<organism evidence="1 2">
    <name type="scientific">Eiseniibacteriota bacterium</name>
    <dbReference type="NCBI Taxonomy" id="2212470"/>
    <lineage>
        <taxon>Bacteria</taxon>
        <taxon>Candidatus Eiseniibacteriota</taxon>
    </lineage>
</organism>
<gene>
    <name evidence="1" type="ORF">KJ970_05630</name>
</gene>
<name>A0A948RVD1_UNCEI</name>
<dbReference type="AlphaFoldDB" id="A0A948RVD1"/>
<comment type="caution">
    <text evidence="1">The sequence shown here is derived from an EMBL/GenBank/DDBJ whole genome shotgun (WGS) entry which is preliminary data.</text>
</comment>
<reference evidence="1" key="1">
    <citation type="submission" date="2021-05" db="EMBL/GenBank/DDBJ databases">
        <title>Energy efficiency and biological interactions define the core microbiome of deep oligotrophic groundwater.</title>
        <authorList>
            <person name="Mehrshad M."/>
            <person name="Lopez-Fernandez M."/>
            <person name="Bell E."/>
            <person name="Bernier-Latmani R."/>
            <person name="Bertilsson S."/>
            <person name="Dopson M."/>
        </authorList>
    </citation>
    <scope>NUCLEOTIDE SEQUENCE</scope>
    <source>
        <strain evidence="1">Modern_marine.mb.64</strain>
    </source>
</reference>
<sequence>MALRLTRKAREELEAMIRHQCGEARLYRRARIVLLAASGESKSSIARQLGTNRTRVGEWLYRFEQDGVEGLQDYERCGRPKTISTPERHQVIATACRSPREFGIDRTIWTHETLREALISADLVREISTTTLGAVLDEAEIKPHRVKMWCHSNDPDYEKKMWAIVRLYVRRPNGEPVLCIDEKTGMQALSRARDLQPAQAQRDARFEFEYRRNGTRCLFGCFNIGTGRVIGRCTTSRKRDDFFSFMDLVASVYRQRRV</sequence>
<protein>
    <submittedName>
        <fullName evidence="1">IS630 family transposase</fullName>
    </submittedName>
</protein>
<dbReference type="Pfam" id="PF13565">
    <property type="entry name" value="HTH_32"/>
    <property type="match status" value="1"/>
</dbReference>
<dbReference type="SUPFAM" id="SSF46689">
    <property type="entry name" value="Homeodomain-like"/>
    <property type="match status" value="1"/>
</dbReference>